<accession>A0AAV9EQ45</accession>
<organism evidence="1 2">
    <name type="scientific">Acorus calamus</name>
    <name type="common">Sweet flag</name>
    <dbReference type="NCBI Taxonomy" id="4465"/>
    <lineage>
        <taxon>Eukaryota</taxon>
        <taxon>Viridiplantae</taxon>
        <taxon>Streptophyta</taxon>
        <taxon>Embryophyta</taxon>
        <taxon>Tracheophyta</taxon>
        <taxon>Spermatophyta</taxon>
        <taxon>Magnoliopsida</taxon>
        <taxon>Liliopsida</taxon>
        <taxon>Acoraceae</taxon>
        <taxon>Acorus</taxon>
    </lineage>
</organism>
<reference evidence="1" key="1">
    <citation type="journal article" date="2023" name="Nat. Commun.">
        <title>Diploid and tetraploid genomes of Acorus and the evolution of monocots.</title>
        <authorList>
            <person name="Ma L."/>
            <person name="Liu K.W."/>
            <person name="Li Z."/>
            <person name="Hsiao Y.Y."/>
            <person name="Qi Y."/>
            <person name="Fu T."/>
            <person name="Tang G.D."/>
            <person name="Zhang D."/>
            <person name="Sun W.H."/>
            <person name="Liu D.K."/>
            <person name="Li Y."/>
            <person name="Chen G.Z."/>
            <person name="Liu X.D."/>
            <person name="Liao X.Y."/>
            <person name="Jiang Y.T."/>
            <person name="Yu X."/>
            <person name="Hao Y."/>
            <person name="Huang J."/>
            <person name="Zhao X.W."/>
            <person name="Ke S."/>
            <person name="Chen Y.Y."/>
            <person name="Wu W.L."/>
            <person name="Hsu J.L."/>
            <person name="Lin Y.F."/>
            <person name="Huang M.D."/>
            <person name="Li C.Y."/>
            <person name="Huang L."/>
            <person name="Wang Z.W."/>
            <person name="Zhao X."/>
            <person name="Zhong W.Y."/>
            <person name="Peng D.H."/>
            <person name="Ahmad S."/>
            <person name="Lan S."/>
            <person name="Zhang J.S."/>
            <person name="Tsai W.C."/>
            <person name="Van de Peer Y."/>
            <person name="Liu Z.J."/>
        </authorList>
    </citation>
    <scope>NUCLEOTIDE SEQUENCE</scope>
    <source>
        <strain evidence="1">CP</strain>
    </source>
</reference>
<reference evidence="1" key="2">
    <citation type="submission" date="2023-06" db="EMBL/GenBank/DDBJ databases">
        <authorList>
            <person name="Ma L."/>
            <person name="Liu K.-W."/>
            <person name="Li Z."/>
            <person name="Hsiao Y.-Y."/>
            <person name="Qi Y."/>
            <person name="Fu T."/>
            <person name="Tang G."/>
            <person name="Zhang D."/>
            <person name="Sun W.-H."/>
            <person name="Liu D.-K."/>
            <person name="Li Y."/>
            <person name="Chen G.-Z."/>
            <person name="Liu X.-D."/>
            <person name="Liao X.-Y."/>
            <person name="Jiang Y.-T."/>
            <person name="Yu X."/>
            <person name="Hao Y."/>
            <person name="Huang J."/>
            <person name="Zhao X.-W."/>
            <person name="Ke S."/>
            <person name="Chen Y.-Y."/>
            <person name="Wu W.-L."/>
            <person name="Hsu J.-L."/>
            <person name="Lin Y.-F."/>
            <person name="Huang M.-D."/>
            <person name="Li C.-Y."/>
            <person name="Huang L."/>
            <person name="Wang Z.-W."/>
            <person name="Zhao X."/>
            <person name="Zhong W.-Y."/>
            <person name="Peng D.-H."/>
            <person name="Ahmad S."/>
            <person name="Lan S."/>
            <person name="Zhang J.-S."/>
            <person name="Tsai W.-C."/>
            <person name="Van De Peer Y."/>
            <person name="Liu Z.-J."/>
        </authorList>
    </citation>
    <scope>NUCLEOTIDE SEQUENCE</scope>
    <source>
        <strain evidence="1">CP</strain>
        <tissue evidence="1">Leaves</tissue>
    </source>
</reference>
<gene>
    <name evidence="1" type="ORF">QJS10_CPA06g00260</name>
</gene>
<sequence length="84" mass="9700">MTFSLNMSKFMTIIASDPGVAIVLMMCNIDRTVINDRRSDNSAKARLLSNQLEKNRIERRFGRAMKNLCTNSLELRKKTHQELI</sequence>
<comment type="caution">
    <text evidence="1">The sequence shown here is derived from an EMBL/GenBank/DDBJ whole genome shotgun (WGS) entry which is preliminary data.</text>
</comment>
<dbReference type="AlphaFoldDB" id="A0AAV9EQ45"/>
<proteinExistence type="predicted"/>
<dbReference type="Proteomes" id="UP001180020">
    <property type="component" value="Unassembled WGS sequence"/>
</dbReference>
<keyword evidence="2" id="KW-1185">Reference proteome</keyword>
<evidence type="ECO:0000313" key="1">
    <source>
        <dbReference type="EMBL" id="KAK1315432.1"/>
    </source>
</evidence>
<name>A0AAV9EQ45_ACOCL</name>
<protein>
    <submittedName>
        <fullName evidence="1">Uncharacterized protein</fullName>
    </submittedName>
</protein>
<evidence type="ECO:0000313" key="2">
    <source>
        <dbReference type="Proteomes" id="UP001180020"/>
    </source>
</evidence>
<dbReference type="EMBL" id="JAUJYO010000006">
    <property type="protein sequence ID" value="KAK1315432.1"/>
    <property type="molecule type" value="Genomic_DNA"/>
</dbReference>